<protein>
    <submittedName>
        <fullName evidence="1">Uncharacterized protein</fullName>
    </submittedName>
</protein>
<dbReference type="EMBL" id="JAIVFQ010000044">
    <property type="protein sequence ID" value="MCC5602148.1"/>
    <property type="molecule type" value="Genomic_DNA"/>
</dbReference>
<dbReference type="RefSeq" id="WP_229487117.1">
    <property type="nucleotide sequence ID" value="NZ_JAIVFQ010000044.1"/>
</dbReference>
<sequence>MPKTKDDRPSLQNEAIVFQKIHHQDGVLLIMTYPTYSQQQLQLKSIARLKQIYSEIGCTVQVSDKRCKDAWITAIADYQATQAQKIAQAAPNEQITAQANAMAAPTPRANVPEQLTPVEISFYEHEYYAGNQLIASISHDDSHLTQRWVVMVNEKEVFRANTLMRCHRFICTHYKDGTLPVQEQEEPCTTGNEIMSQICTECEKFGFEILDDGIYHNDAKLGEVGCTDGIWSFTRATDETQQRIPCDSALDAVWWLLMVETSSSIEPTLEELLDRPFEMLTAIDWELLREYVPVAESRDLVTA</sequence>
<evidence type="ECO:0000313" key="2">
    <source>
        <dbReference type="Proteomes" id="UP001199525"/>
    </source>
</evidence>
<reference evidence="1 2" key="1">
    <citation type="journal article" date="2021" name="Microorganisms">
        <title>Genome Evolution of Filamentous Cyanobacterium Nostoc Species: From Facultative Symbiosis to Free Living.</title>
        <authorList>
            <person name="Huo D."/>
            <person name="Li H."/>
            <person name="Cai F."/>
            <person name="Guo X."/>
            <person name="Qiao Z."/>
            <person name="Wang W."/>
            <person name="Yu G."/>
            <person name="Li R."/>
        </authorList>
    </citation>
    <scope>NUCLEOTIDE SEQUENCE [LARGE SCALE GENOMIC DNA]</scope>
    <source>
        <strain evidence="1 2">CHAB 5714</strain>
    </source>
</reference>
<gene>
    <name evidence="1" type="ORF">LC586_23845</name>
</gene>
<name>A0ABS8IDI6_9NOSO</name>
<dbReference type="Proteomes" id="UP001199525">
    <property type="component" value="Unassembled WGS sequence"/>
</dbReference>
<keyword evidence="2" id="KW-1185">Reference proteome</keyword>
<comment type="caution">
    <text evidence="1">The sequence shown here is derived from an EMBL/GenBank/DDBJ whole genome shotgun (WGS) entry which is preliminary data.</text>
</comment>
<organism evidence="1 2">
    <name type="scientific">Nostoc favosum CHAB5714</name>
    <dbReference type="NCBI Taxonomy" id="2780399"/>
    <lineage>
        <taxon>Bacteria</taxon>
        <taxon>Bacillati</taxon>
        <taxon>Cyanobacteriota</taxon>
        <taxon>Cyanophyceae</taxon>
        <taxon>Nostocales</taxon>
        <taxon>Nostocaceae</taxon>
        <taxon>Nostoc</taxon>
        <taxon>Nostoc favosum</taxon>
    </lineage>
</organism>
<evidence type="ECO:0000313" key="1">
    <source>
        <dbReference type="EMBL" id="MCC5602148.1"/>
    </source>
</evidence>
<proteinExistence type="predicted"/>
<accession>A0ABS8IDI6</accession>